<sequence>MTERHASLFRNGRNQAVRIPREFEMEGSEVLIRQEGDSLILTPIRRNRLRDLLASWEPLDDALPEVEDLPPQARDDL</sequence>
<proteinExistence type="inferred from homology"/>
<dbReference type="Proteomes" id="UP000321548">
    <property type="component" value="Unassembled WGS sequence"/>
</dbReference>
<evidence type="ECO:0000256" key="2">
    <source>
        <dbReference type="PROSITE-ProRule" id="PRU01076"/>
    </source>
</evidence>
<dbReference type="AlphaFoldDB" id="A0A5C8NVW0"/>
<dbReference type="InterPro" id="IPR007159">
    <property type="entry name" value="SpoVT-AbrB_dom"/>
</dbReference>
<dbReference type="PANTHER" id="PTHR37550:SF1">
    <property type="entry name" value="SSL1300 PROTEIN"/>
    <property type="match status" value="1"/>
</dbReference>
<dbReference type="EMBL" id="VDUY01000004">
    <property type="protein sequence ID" value="TXL65316.1"/>
    <property type="molecule type" value="Genomic_DNA"/>
</dbReference>
<dbReference type="OrthoDB" id="9810009at2"/>
<dbReference type="SUPFAM" id="SSF89447">
    <property type="entry name" value="AbrB/MazE/MraZ-like"/>
    <property type="match status" value="1"/>
</dbReference>
<dbReference type="InterPro" id="IPR037914">
    <property type="entry name" value="SpoVT-AbrB_sf"/>
</dbReference>
<dbReference type="PANTHER" id="PTHR37550">
    <property type="entry name" value="ANTITOXIN VAPB1"/>
    <property type="match status" value="1"/>
</dbReference>
<evidence type="ECO:0000313" key="5">
    <source>
        <dbReference type="Proteomes" id="UP000321548"/>
    </source>
</evidence>
<dbReference type="Gene3D" id="2.10.260.10">
    <property type="match status" value="1"/>
</dbReference>
<comment type="caution">
    <text evidence="4">The sequence shown here is derived from an EMBL/GenBank/DDBJ whole genome shotgun (WGS) entry which is preliminary data.</text>
</comment>
<dbReference type="InterPro" id="IPR051734">
    <property type="entry name" value="VapB_TA_antitoxins"/>
</dbReference>
<keyword evidence="2 4" id="KW-0238">DNA-binding</keyword>
<dbReference type="Pfam" id="PF04014">
    <property type="entry name" value="MazE_antitoxin"/>
    <property type="match status" value="1"/>
</dbReference>
<dbReference type="RefSeq" id="WP_147704511.1">
    <property type="nucleotide sequence ID" value="NZ_VDUY01000004.1"/>
</dbReference>
<comment type="similarity">
    <text evidence="1">Belongs to the VapB family.</text>
</comment>
<evidence type="ECO:0000256" key="1">
    <source>
        <dbReference type="ARBA" id="ARBA00007924"/>
    </source>
</evidence>
<dbReference type="GO" id="GO:0003677">
    <property type="term" value="F:DNA binding"/>
    <property type="evidence" value="ECO:0007669"/>
    <property type="project" value="UniProtKB-UniRule"/>
</dbReference>
<evidence type="ECO:0000259" key="3">
    <source>
        <dbReference type="PROSITE" id="PS51740"/>
    </source>
</evidence>
<keyword evidence="5" id="KW-1185">Reference proteome</keyword>
<reference evidence="4 5" key="1">
    <citation type="submission" date="2019-06" db="EMBL/GenBank/DDBJ databases">
        <title>Quisquiliibacterium sp. nov., isolated from a maize field.</title>
        <authorList>
            <person name="Lin S.-Y."/>
            <person name="Tsai C.-F."/>
            <person name="Young C.-C."/>
        </authorList>
    </citation>
    <scope>NUCLEOTIDE SEQUENCE [LARGE SCALE GENOMIC DNA]</scope>
    <source>
        <strain evidence="4 5">CC-CFT501</strain>
    </source>
</reference>
<organism evidence="4 5">
    <name type="scientific">Zeimonas arvi</name>
    <dbReference type="NCBI Taxonomy" id="2498847"/>
    <lineage>
        <taxon>Bacteria</taxon>
        <taxon>Pseudomonadati</taxon>
        <taxon>Pseudomonadota</taxon>
        <taxon>Betaproteobacteria</taxon>
        <taxon>Burkholderiales</taxon>
        <taxon>Burkholderiaceae</taxon>
        <taxon>Zeimonas</taxon>
    </lineage>
</organism>
<dbReference type="PROSITE" id="PS51740">
    <property type="entry name" value="SPOVT_ABRB"/>
    <property type="match status" value="1"/>
</dbReference>
<name>A0A5C8NVW0_9BURK</name>
<gene>
    <name evidence="4" type="ORF">FHP08_11020</name>
</gene>
<protein>
    <submittedName>
        <fullName evidence="4">AbrB/MazE/SpoVT family DNA-binding domain-containing protein</fullName>
    </submittedName>
</protein>
<evidence type="ECO:0000313" key="4">
    <source>
        <dbReference type="EMBL" id="TXL65316.1"/>
    </source>
</evidence>
<accession>A0A5C8NVW0</accession>
<dbReference type="SMART" id="SM00966">
    <property type="entry name" value="SpoVT_AbrB"/>
    <property type="match status" value="1"/>
</dbReference>
<feature type="domain" description="SpoVT-AbrB" evidence="3">
    <location>
        <begin position="6"/>
        <end position="46"/>
    </location>
</feature>